<keyword evidence="2" id="KW-0805">Transcription regulation</keyword>
<protein>
    <recommendedName>
        <fullName evidence="6">VAL1-3 N-terminal zinc finger domain-containing protein</fullName>
    </recommendedName>
</protein>
<proteinExistence type="predicted"/>
<dbReference type="InterPro" id="IPR009057">
    <property type="entry name" value="Homeodomain-like_sf"/>
</dbReference>
<dbReference type="EMBL" id="JADCNL010000006">
    <property type="protein sequence ID" value="KAG0476951.1"/>
    <property type="molecule type" value="Genomic_DNA"/>
</dbReference>
<evidence type="ECO:0000256" key="4">
    <source>
        <dbReference type="ARBA" id="ARBA00023163"/>
    </source>
</evidence>
<dbReference type="InterPro" id="IPR057743">
    <property type="entry name" value="Zfn_VAL1-3_N"/>
</dbReference>
<keyword evidence="3" id="KW-0238">DNA-binding</keyword>
<evidence type="ECO:0000256" key="1">
    <source>
        <dbReference type="ARBA" id="ARBA00004123"/>
    </source>
</evidence>
<dbReference type="Pfam" id="PF25813">
    <property type="entry name" value="zf_VAL1_N"/>
    <property type="match status" value="1"/>
</dbReference>
<dbReference type="Proteomes" id="UP000636800">
    <property type="component" value="Chromosome 6"/>
</dbReference>
<dbReference type="GO" id="GO:0005634">
    <property type="term" value="C:nucleus"/>
    <property type="evidence" value="ECO:0007669"/>
    <property type="project" value="UniProtKB-SubCell"/>
</dbReference>
<evidence type="ECO:0000313" key="7">
    <source>
        <dbReference type="EMBL" id="KAG0476951.1"/>
    </source>
</evidence>
<name>A0A835UYZ2_VANPL</name>
<evidence type="ECO:0000256" key="2">
    <source>
        <dbReference type="ARBA" id="ARBA00023015"/>
    </source>
</evidence>
<comment type="subcellular location">
    <subcellularLocation>
        <location evidence="1">Nucleus</location>
    </subcellularLocation>
</comment>
<keyword evidence="4" id="KW-0804">Transcription</keyword>
<feature type="domain" description="VAL1-3 N-terminal zinc finger" evidence="6">
    <location>
        <begin position="268"/>
        <end position="315"/>
    </location>
</feature>
<comment type="caution">
    <text evidence="7">The sequence shown here is derived from an EMBL/GenBank/DDBJ whole genome shotgun (WGS) entry which is preliminary data.</text>
</comment>
<dbReference type="Gene3D" id="1.10.10.60">
    <property type="entry name" value="Homeodomain-like"/>
    <property type="match status" value="1"/>
</dbReference>
<dbReference type="OrthoDB" id="1672654at2759"/>
<sequence length="340" mass="38411">MIEEEARNCQVKNHQTHGATVGHQWRWRGLTRRKTAPKRLPTSSVGGIRDEPARNLKLSRLVWTPQLYKRFVDGVAHLGIKNAVPKTMMQLMSVDALTREDVASHFQKVPTLPRVHAGPYLPRWQCRPSLPYVSMPLVLDKSLSMQKCRRMHMDRIRSNLKDLGFTLKDHYEGALRQHIWRSLNAVSSSIWRLAGEYDSSTGRGRQVPLEVRSWELGKPMKRCMNAGCDVVGAEGGGWRNGWLLRSGGYATLCEQCGLAYEQLVFCDKFHQKESGWRECSFCGKRLHCGCIASKSILELLDGGGVQCLSCLNSNGNSSIFFLSHLKGVSLYQLGVLLMKR</sequence>
<dbReference type="SUPFAM" id="SSF46689">
    <property type="entry name" value="Homeodomain-like"/>
    <property type="match status" value="1"/>
</dbReference>
<dbReference type="AlphaFoldDB" id="A0A835UYZ2"/>
<keyword evidence="5" id="KW-0539">Nucleus</keyword>
<dbReference type="FunFam" id="1.10.10.60:FF:000007">
    <property type="entry name" value="Two-component response regulator"/>
    <property type="match status" value="1"/>
</dbReference>
<accession>A0A835UYZ2</accession>
<dbReference type="InterPro" id="IPR006447">
    <property type="entry name" value="Myb_dom_plants"/>
</dbReference>
<dbReference type="PANTHER" id="PTHR46245">
    <property type="entry name" value="B3 DOMAIN-CONTAINING PROTEIN OS07G0563300"/>
    <property type="match status" value="1"/>
</dbReference>
<dbReference type="NCBIfam" id="TIGR01557">
    <property type="entry name" value="myb_SHAQKYF"/>
    <property type="match status" value="1"/>
</dbReference>
<evidence type="ECO:0000259" key="6">
    <source>
        <dbReference type="Pfam" id="PF25813"/>
    </source>
</evidence>
<dbReference type="GO" id="GO:0003677">
    <property type="term" value="F:DNA binding"/>
    <property type="evidence" value="ECO:0007669"/>
    <property type="project" value="UniProtKB-KW"/>
</dbReference>
<evidence type="ECO:0000256" key="5">
    <source>
        <dbReference type="ARBA" id="ARBA00023242"/>
    </source>
</evidence>
<gene>
    <name evidence="7" type="ORF">HPP92_013792</name>
</gene>
<reference evidence="7 8" key="1">
    <citation type="journal article" date="2020" name="Nat. Food">
        <title>A phased Vanilla planifolia genome enables genetic improvement of flavour and production.</title>
        <authorList>
            <person name="Hasing T."/>
            <person name="Tang H."/>
            <person name="Brym M."/>
            <person name="Khazi F."/>
            <person name="Huang T."/>
            <person name="Chambers A.H."/>
        </authorList>
    </citation>
    <scope>NUCLEOTIDE SEQUENCE [LARGE SCALE GENOMIC DNA]</scope>
    <source>
        <tissue evidence="7">Leaf</tissue>
    </source>
</reference>
<evidence type="ECO:0000313" key="8">
    <source>
        <dbReference type="Proteomes" id="UP000636800"/>
    </source>
</evidence>
<dbReference type="PANTHER" id="PTHR46245:SF2">
    <property type="entry name" value="B3 DOMAIN-CONTAINING TRANSCRIPTION REPRESSOR VAL2"/>
    <property type="match status" value="1"/>
</dbReference>
<organism evidence="7 8">
    <name type="scientific">Vanilla planifolia</name>
    <name type="common">Vanilla</name>
    <dbReference type="NCBI Taxonomy" id="51239"/>
    <lineage>
        <taxon>Eukaryota</taxon>
        <taxon>Viridiplantae</taxon>
        <taxon>Streptophyta</taxon>
        <taxon>Embryophyta</taxon>
        <taxon>Tracheophyta</taxon>
        <taxon>Spermatophyta</taxon>
        <taxon>Magnoliopsida</taxon>
        <taxon>Liliopsida</taxon>
        <taxon>Asparagales</taxon>
        <taxon>Orchidaceae</taxon>
        <taxon>Vanilloideae</taxon>
        <taxon>Vanilleae</taxon>
        <taxon>Vanilla</taxon>
    </lineage>
</organism>
<keyword evidence="8" id="KW-1185">Reference proteome</keyword>
<evidence type="ECO:0000256" key="3">
    <source>
        <dbReference type="ARBA" id="ARBA00023125"/>
    </source>
</evidence>